<comment type="caution">
    <text evidence="2">The sequence shown here is derived from an EMBL/GenBank/DDBJ whole genome shotgun (WGS) entry which is preliminary data.</text>
</comment>
<keyword evidence="3" id="KW-1185">Reference proteome</keyword>
<feature type="compositionally biased region" description="Basic and acidic residues" evidence="1">
    <location>
        <begin position="1"/>
        <end position="10"/>
    </location>
</feature>
<accession>A0A834WLF7</accession>
<dbReference type="AlphaFoldDB" id="A0A834WLF7"/>
<organism evidence="2 3">
    <name type="scientific">Senna tora</name>
    <dbReference type="NCBI Taxonomy" id="362788"/>
    <lineage>
        <taxon>Eukaryota</taxon>
        <taxon>Viridiplantae</taxon>
        <taxon>Streptophyta</taxon>
        <taxon>Embryophyta</taxon>
        <taxon>Tracheophyta</taxon>
        <taxon>Spermatophyta</taxon>
        <taxon>Magnoliopsida</taxon>
        <taxon>eudicotyledons</taxon>
        <taxon>Gunneridae</taxon>
        <taxon>Pentapetalae</taxon>
        <taxon>rosids</taxon>
        <taxon>fabids</taxon>
        <taxon>Fabales</taxon>
        <taxon>Fabaceae</taxon>
        <taxon>Caesalpinioideae</taxon>
        <taxon>Cassia clade</taxon>
        <taxon>Senna</taxon>
    </lineage>
</organism>
<protein>
    <submittedName>
        <fullName evidence="2">Uncharacterized protein</fullName>
    </submittedName>
</protein>
<evidence type="ECO:0000256" key="1">
    <source>
        <dbReference type="SAM" id="MobiDB-lite"/>
    </source>
</evidence>
<sequence length="47" mass="5237">MERPALRMLREQAATPQGTDELSLQAHAKRLIAQVAKMVPIILAQIK</sequence>
<reference evidence="2" key="1">
    <citation type="submission" date="2020-09" db="EMBL/GenBank/DDBJ databases">
        <title>Genome-Enabled Discovery of Anthraquinone Biosynthesis in Senna tora.</title>
        <authorList>
            <person name="Kang S.-H."/>
            <person name="Pandey R.P."/>
            <person name="Lee C.-M."/>
            <person name="Sim J.-S."/>
            <person name="Jeong J.-T."/>
            <person name="Choi B.-S."/>
            <person name="Jung M."/>
            <person name="Ginzburg D."/>
            <person name="Zhao K."/>
            <person name="Won S.Y."/>
            <person name="Oh T.-J."/>
            <person name="Yu Y."/>
            <person name="Kim N.-H."/>
            <person name="Lee O.R."/>
            <person name="Lee T.-H."/>
            <person name="Bashyal P."/>
            <person name="Kim T.-S."/>
            <person name="Lee W.-H."/>
            <person name="Kawkins C."/>
            <person name="Kim C.-K."/>
            <person name="Kim J.S."/>
            <person name="Ahn B.O."/>
            <person name="Rhee S.Y."/>
            <person name="Sohng J.K."/>
        </authorList>
    </citation>
    <scope>NUCLEOTIDE SEQUENCE</scope>
    <source>
        <tissue evidence="2">Leaf</tissue>
    </source>
</reference>
<dbReference type="Proteomes" id="UP000634136">
    <property type="component" value="Unassembled WGS sequence"/>
</dbReference>
<gene>
    <name evidence="2" type="ORF">G2W53_026604</name>
</gene>
<name>A0A834WLF7_9FABA</name>
<proteinExistence type="predicted"/>
<dbReference type="EMBL" id="JAAIUW010000008">
    <property type="protein sequence ID" value="KAF7821149.1"/>
    <property type="molecule type" value="Genomic_DNA"/>
</dbReference>
<evidence type="ECO:0000313" key="2">
    <source>
        <dbReference type="EMBL" id="KAF7821149.1"/>
    </source>
</evidence>
<evidence type="ECO:0000313" key="3">
    <source>
        <dbReference type="Proteomes" id="UP000634136"/>
    </source>
</evidence>
<feature type="region of interest" description="Disordered" evidence="1">
    <location>
        <begin position="1"/>
        <end position="20"/>
    </location>
</feature>